<feature type="transmembrane region" description="Helical" evidence="1">
    <location>
        <begin position="130"/>
        <end position="154"/>
    </location>
</feature>
<evidence type="ECO:0000313" key="4">
    <source>
        <dbReference type="Proteomes" id="UP000011566"/>
    </source>
</evidence>
<dbReference type="OrthoDB" id="268362at2157"/>
<evidence type="ECO:0000313" key="3">
    <source>
        <dbReference type="EMBL" id="EMA41985.1"/>
    </source>
</evidence>
<dbReference type="EMBL" id="AOMB01000003">
    <property type="protein sequence ID" value="EMA41985.1"/>
    <property type="molecule type" value="Genomic_DNA"/>
</dbReference>
<feature type="transmembrane region" description="Helical" evidence="1">
    <location>
        <begin position="33"/>
        <end position="53"/>
    </location>
</feature>
<dbReference type="AlphaFoldDB" id="M0MC78"/>
<dbReference type="eggNOG" id="arCOG09164">
    <property type="taxonomic scope" value="Archaea"/>
</dbReference>
<name>M0MC78_9EURY</name>
<keyword evidence="1" id="KW-1133">Transmembrane helix</keyword>
<keyword evidence="1" id="KW-0812">Transmembrane</keyword>
<comment type="caution">
    <text evidence="3">The sequence shown here is derived from an EMBL/GenBank/DDBJ whole genome shotgun (WGS) entry which is preliminary data.</text>
</comment>
<dbReference type="Proteomes" id="UP000011566">
    <property type="component" value="Unassembled WGS sequence"/>
</dbReference>
<dbReference type="GO" id="GO:0080120">
    <property type="term" value="P:CAAX-box protein maturation"/>
    <property type="evidence" value="ECO:0007669"/>
    <property type="project" value="UniProtKB-ARBA"/>
</dbReference>
<reference evidence="3 4" key="1">
    <citation type="journal article" date="2014" name="PLoS Genet.">
        <title>Phylogenetically driven sequencing of extremely halophilic archaea reveals strategies for static and dynamic osmo-response.</title>
        <authorList>
            <person name="Becker E.A."/>
            <person name="Seitzer P.M."/>
            <person name="Tritt A."/>
            <person name="Larsen D."/>
            <person name="Krusor M."/>
            <person name="Yao A.I."/>
            <person name="Wu D."/>
            <person name="Madern D."/>
            <person name="Eisen J.A."/>
            <person name="Darling A.E."/>
            <person name="Facciotti M.T."/>
        </authorList>
    </citation>
    <scope>NUCLEOTIDE SEQUENCE [LARGE SCALE GENOMIC DNA]</scope>
    <source>
        <strain evidence="3 4">100A6</strain>
    </source>
</reference>
<dbReference type="PANTHER" id="PTHR39430">
    <property type="entry name" value="MEMBRANE-ASSOCIATED PROTEASE-RELATED"/>
    <property type="match status" value="1"/>
</dbReference>
<dbReference type="PANTHER" id="PTHR39430:SF1">
    <property type="entry name" value="PROTEASE"/>
    <property type="match status" value="1"/>
</dbReference>
<evidence type="ECO:0000259" key="2">
    <source>
        <dbReference type="Pfam" id="PF02517"/>
    </source>
</evidence>
<gene>
    <name evidence="3" type="ORF">C447_00305</name>
</gene>
<evidence type="ECO:0000256" key="1">
    <source>
        <dbReference type="SAM" id="Phobius"/>
    </source>
</evidence>
<organism evidence="3 4">
    <name type="scientific">Halococcus hamelinensis 100A6</name>
    <dbReference type="NCBI Taxonomy" id="1132509"/>
    <lineage>
        <taxon>Archaea</taxon>
        <taxon>Methanobacteriati</taxon>
        <taxon>Methanobacteriota</taxon>
        <taxon>Stenosarchaea group</taxon>
        <taxon>Halobacteria</taxon>
        <taxon>Halobacteriales</taxon>
        <taxon>Halococcaceae</taxon>
        <taxon>Halococcus</taxon>
    </lineage>
</organism>
<feature type="domain" description="CAAX prenyl protease 2/Lysostaphin resistance protein A-like" evidence="2">
    <location>
        <begin position="4"/>
        <end position="94"/>
    </location>
</feature>
<dbReference type="RefSeq" id="WP_007689683.1">
    <property type="nucleotide sequence ID" value="NZ_AJRK01000420.1"/>
</dbReference>
<dbReference type="GO" id="GO:0004175">
    <property type="term" value="F:endopeptidase activity"/>
    <property type="evidence" value="ECO:0007669"/>
    <property type="project" value="UniProtKB-ARBA"/>
</dbReference>
<dbReference type="Pfam" id="PF02517">
    <property type="entry name" value="Rce1-like"/>
    <property type="match status" value="1"/>
</dbReference>
<dbReference type="PATRIC" id="fig|1132509.6.peg.71"/>
<feature type="transmembrane region" description="Helical" evidence="1">
    <location>
        <begin position="6"/>
        <end position="26"/>
    </location>
</feature>
<accession>M0MC78</accession>
<dbReference type="InterPro" id="IPR003675">
    <property type="entry name" value="Rce1/LyrA-like_dom"/>
</dbReference>
<keyword evidence="1" id="KW-0472">Membrane</keyword>
<feature type="transmembrane region" description="Helical" evidence="1">
    <location>
        <begin position="59"/>
        <end position="78"/>
    </location>
</feature>
<feature type="transmembrane region" description="Helical" evidence="1">
    <location>
        <begin position="90"/>
        <end position="110"/>
    </location>
</feature>
<proteinExistence type="predicted"/>
<protein>
    <submittedName>
        <fullName evidence="3">Abortive infection protein</fullName>
    </submittedName>
</protein>
<keyword evidence="4" id="KW-1185">Reference proteome</keyword>
<sequence length="166" mass="17868">MVVIPAVAGSLWFAVIEEIIYRGVLLRVVEERLGTWVALVGSSLAFAAFHFVVTPNATLWTAGSIFVAGLMLGGAYVYTRRLWFPIALHAAWNFTQGAVFGIAVSGNQVANDVSLLVGETSGPTWLSGGAYGFEGSIIAVLIVGFAAGVFLWWADQRNRIVALRRH</sequence>